<protein>
    <recommendedName>
        <fullName evidence="3">J domain-containing protein</fullName>
    </recommendedName>
</protein>
<gene>
    <name evidence="2" type="ORF">F934_01267</name>
</gene>
<dbReference type="HOGENOM" id="CLU_061723_0_0_6"/>
<proteinExistence type="predicted"/>
<dbReference type="PATRIC" id="fig|1217649.3.peg.1205"/>
<evidence type="ECO:0008006" key="3">
    <source>
        <dbReference type="Google" id="ProtNLM"/>
    </source>
</evidence>
<dbReference type="SUPFAM" id="SSF46565">
    <property type="entry name" value="Chaperone J-domain"/>
    <property type="match status" value="1"/>
</dbReference>
<dbReference type="InterPro" id="IPR036869">
    <property type="entry name" value="J_dom_sf"/>
</dbReference>
<organism evidence="2">
    <name type="scientific">Acinetobacter beijerinckii ANC 3835</name>
    <dbReference type="NCBI Taxonomy" id="1217649"/>
    <lineage>
        <taxon>Bacteria</taxon>
        <taxon>Pseudomonadati</taxon>
        <taxon>Pseudomonadota</taxon>
        <taxon>Gammaproteobacteria</taxon>
        <taxon>Moraxellales</taxon>
        <taxon>Moraxellaceae</taxon>
        <taxon>Acinetobacter</taxon>
    </lineage>
</organism>
<reference evidence="2" key="1">
    <citation type="submission" date="2013-02" db="EMBL/GenBank/DDBJ databases">
        <title>The Genome Sequence of Acinetobacter beijerinckii ANC 3835.</title>
        <authorList>
            <consortium name="The Broad Institute Genome Sequencing Platform"/>
            <consortium name="The Broad Institute Genome Sequencing Center for Infectious Disease"/>
            <person name="Cerqueira G."/>
            <person name="Feldgarden M."/>
            <person name="Courvalin P."/>
            <person name="Perichon B."/>
            <person name="Grillot-Courvalin C."/>
            <person name="Clermont D."/>
            <person name="Rocha E."/>
            <person name="Yoon E.-J."/>
            <person name="Nemec A."/>
            <person name="Walker B."/>
            <person name="Young S.K."/>
            <person name="Zeng Q."/>
            <person name="Gargeya S."/>
            <person name="Fitzgerald M."/>
            <person name="Haas B."/>
            <person name="Abouelleil A."/>
            <person name="Alvarado L."/>
            <person name="Arachchi H.M."/>
            <person name="Berlin A.M."/>
            <person name="Chapman S.B."/>
            <person name="Dewar J."/>
            <person name="Goldberg J."/>
            <person name="Griggs A."/>
            <person name="Gujja S."/>
            <person name="Hansen M."/>
            <person name="Howarth C."/>
            <person name="Imamovic A."/>
            <person name="Larimer J."/>
            <person name="McCowan C."/>
            <person name="Murphy C."/>
            <person name="Neiman D."/>
            <person name="Pearson M."/>
            <person name="Priest M."/>
            <person name="Roberts A."/>
            <person name="Saif S."/>
            <person name="Shea T."/>
            <person name="Sisk P."/>
            <person name="Sykes S."/>
            <person name="Wortman J."/>
            <person name="Nusbaum C."/>
            <person name="Birren B."/>
        </authorList>
    </citation>
    <scope>NUCLEOTIDE SEQUENCE [LARGE SCALE GENOMIC DNA]</scope>
    <source>
        <strain evidence="2">ANC 3835</strain>
    </source>
</reference>
<comment type="caution">
    <text evidence="2">The sequence shown here is derived from an EMBL/GenBank/DDBJ whole genome shotgun (WGS) entry which is preliminary data.</text>
</comment>
<sequence length="379" mass="43243">MMDFNQFKQQFPQLDLLQADPAIFLTPQIPMNKILGAMSYLPPQTKPEQVLILVDETVFGQGKNGLCLTTQGIYFKEAFANANTYPIKAITSVGYSMGMLSKQLVINGTVKVTLAQPEKAGLRLLADFLNQYCALHKTLTDSLSSASTQQQSQQSQTTTIANLQPIIKLYAYLLLGWRGEWSNQVRALMHQLFDREFVNLQDQAFLERLMQQDQQFDFFDLLDEVTEIQNSLPPQLCHSLLEEVLVLMEKRSFEVETARNHFFQISAVLNVDQATATSILAQFSVFMTRDTKAEQRNTAVSSRRNKLLTQTQLAACELLEISPEQLDQSTLTHAYRRKIADFHPDQYQQLPLAVRQLLEQQAQQLNQARRCLEEWLKSA</sequence>
<keyword evidence="1" id="KW-0143">Chaperone</keyword>
<dbReference type="RefSeq" id="WP_005053235.1">
    <property type="nucleotide sequence ID" value="NZ_KB849759.1"/>
</dbReference>
<evidence type="ECO:0000313" key="2">
    <source>
        <dbReference type="EMBL" id="ENW05302.1"/>
    </source>
</evidence>
<evidence type="ECO:0000256" key="1">
    <source>
        <dbReference type="ARBA" id="ARBA00023186"/>
    </source>
</evidence>
<dbReference type="Gene3D" id="1.10.287.110">
    <property type="entry name" value="DnaJ domain"/>
    <property type="match status" value="1"/>
</dbReference>
<dbReference type="Proteomes" id="UP000018417">
    <property type="component" value="Unassembled WGS sequence"/>
</dbReference>
<accession>N9E561</accession>
<name>N9E561_9GAMM</name>
<dbReference type="EMBL" id="APQK01000011">
    <property type="protein sequence ID" value="ENW05302.1"/>
    <property type="molecule type" value="Genomic_DNA"/>
</dbReference>
<dbReference type="AlphaFoldDB" id="N9E561"/>